<feature type="region of interest" description="Disordered" evidence="1">
    <location>
        <begin position="90"/>
        <end position="110"/>
    </location>
</feature>
<keyword evidence="3" id="KW-1185">Reference proteome</keyword>
<dbReference type="Proteomes" id="UP000324897">
    <property type="component" value="Chromosome 4"/>
</dbReference>
<feature type="non-terminal residue" evidence="2">
    <location>
        <position position="229"/>
    </location>
</feature>
<dbReference type="Gramene" id="TVU39363">
    <property type="protein sequence ID" value="TVU39363"/>
    <property type="gene ID" value="EJB05_12776"/>
</dbReference>
<reference evidence="2 3" key="1">
    <citation type="journal article" date="2019" name="Sci. Rep.">
        <title>A high-quality genome of Eragrostis curvula grass provides insights into Poaceae evolution and supports new strategies to enhance forage quality.</title>
        <authorList>
            <person name="Carballo J."/>
            <person name="Santos B.A.C.M."/>
            <person name="Zappacosta D."/>
            <person name="Garbus I."/>
            <person name="Selva J.P."/>
            <person name="Gallo C.A."/>
            <person name="Diaz A."/>
            <person name="Albertini E."/>
            <person name="Caccamo M."/>
            <person name="Echenique V."/>
        </authorList>
    </citation>
    <scope>NUCLEOTIDE SEQUENCE [LARGE SCALE GENOMIC DNA]</scope>
    <source>
        <strain evidence="3">cv. Victoria</strain>
        <tissue evidence="2">Leaf</tissue>
    </source>
</reference>
<dbReference type="AlphaFoldDB" id="A0A5J9VUD3"/>
<sequence>MTHTIRPHSQVPTQDRTPSPPSPSALYPPRHACSPSTGAAAPYFALRRRSHASSSSTRAAASPTSLEQPLLHFAMTSCLLIPPSCRTPRPHLAGGAAPPPHPDLAPARRRPKPLRIPHRISISGEGPRVRVCPPLGGRGRFNSPWRSPRPPLPTASAHWLDSGDAWAEVGSKQAVVADPAATKLMEPDLRWERTDPTVPHLPIFIPRLIAKIEEEVPTHFLGYRSSSTQ</sequence>
<evidence type="ECO:0000313" key="3">
    <source>
        <dbReference type="Proteomes" id="UP000324897"/>
    </source>
</evidence>
<gene>
    <name evidence="2" type="ORF">EJB05_12776</name>
</gene>
<feature type="non-terminal residue" evidence="2">
    <location>
        <position position="1"/>
    </location>
</feature>
<evidence type="ECO:0000256" key="1">
    <source>
        <dbReference type="SAM" id="MobiDB-lite"/>
    </source>
</evidence>
<accession>A0A5J9VUD3</accession>
<evidence type="ECO:0000313" key="2">
    <source>
        <dbReference type="EMBL" id="TVU39363.1"/>
    </source>
</evidence>
<organism evidence="2 3">
    <name type="scientific">Eragrostis curvula</name>
    <name type="common">weeping love grass</name>
    <dbReference type="NCBI Taxonomy" id="38414"/>
    <lineage>
        <taxon>Eukaryota</taxon>
        <taxon>Viridiplantae</taxon>
        <taxon>Streptophyta</taxon>
        <taxon>Embryophyta</taxon>
        <taxon>Tracheophyta</taxon>
        <taxon>Spermatophyta</taxon>
        <taxon>Magnoliopsida</taxon>
        <taxon>Liliopsida</taxon>
        <taxon>Poales</taxon>
        <taxon>Poaceae</taxon>
        <taxon>PACMAD clade</taxon>
        <taxon>Chloridoideae</taxon>
        <taxon>Eragrostideae</taxon>
        <taxon>Eragrostidinae</taxon>
        <taxon>Eragrostis</taxon>
    </lineage>
</organism>
<name>A0A5J9VUD3_9POAL</name>
<comment type="caution">
    <text evidence="2">The sequence shown here is derived from an EMBL/GenBank/DDBJ whole genome shotgun (WGS) entry which is preliminary data.</text>
</comment>
<proteinExistence type="predicted"/>
<feature type="region of interest" description="Disordered" evidence="1">
    <location>
        <begin position="1"/>
        <end position="39"/>
    </location>
</feature>
<dbReference type="EMBL" id="RWGY01000007">
    <property type="protein sequence ID" value="TVU39363.1"/>
    <property type="molecule type" value="Genomic_DNA"/>
</dbReference>
<protein>
    <submittedName>
        <fullName evidence="2">Uncharacterized protein</fullName>
    </submittedName>
</protein>